<comment type="caution">
    <text evidence="2">The sequence shown here is derived from an EMBL/GenBank/DDBJ whole genome shotgun (WGS) entry which is preliminary data.</text>
</comment>
<evidence type="ECO:0000313" key="2">
    <source>
        <dbReference type="EMBL" id="KAL2863918.1"/>
    </source>
</evidence>
<sequence length="442" mass="49389">MPQELPTNLSTSFPNDLGFPQENEIPSGSFFESPRGWRAKSMRSQRPESASPPLAQRSSQVFDILGGDDDDKDILSRFPRMYSSLMSERDPFLDQGGIPLNPHNTPTSLSGRQSETGYSAKGQRSSLSTTKIERDSLDQLNDADHSGGTPFIPLPNTPKSRPPKPPKPSFLSDIELSSRSEVGTVQPTFSLEPSERRILDQFAERPAVERARERHSSGPRRPWETRSVVPCRYFPRPFSHHELEILGIPLKNPHMAFPAPIPTIDNLPLRRGIVNFDWKREGRRPADTNDLSEMEKPARTKASSVWNLSQEAFSFGRLGRNIMGSILPWKNRRPNLKESPVVHTTPTVPRTSRPETHSLGPELTSVVGAVDGEYIVRISIAFPIVFVHHITVIVTTARDCMCPEAALKAALIGWALLKDAVRWLLAVLRIRVAVELKQVQGD</sequence>
<dbReference type="RefSeq" id="XP_070882897.1">
    <property type="nucleotide sequence ID" value="XM_071025959.1"/>
</dbReference>
<feature type="compositionally biased region" description="Low complexity" evidence="1">
    <location>
        <begin position="338"/>
        <end position="351"/>
    </location>
</feature>
<protein>
    <submittedName>
        <fullName evidence="2">Uncharacterized protein</fullName>
    </submittedName>
</protein>
<dbReference type="GeneID" id="98141031"/>
<organism evidence="2 3">
    <name type="scientific">Aspergillus lucknowensis</name>
    <dbReference type="NCBI Taxonomy" id="176173"/>
    <lineage>
        <taxon>Eukaryota</taxon>
        <taxon>Fungi</taxon>
        <taxon>Dikarya</taxon>
        <taxon>Ascomycota</taxon>
        <taxon>Pezizomycotina</taxon>
        <taxon>Eurotiomycetes</taxon>
        <taxon>Eurotiomycetidae</taxon>
        <taxon>Eurotiales</taxon>
        <taxon>Aspergillaceae</taxon>
        <taxon>Aspergillus</taxon>
        <taxon>Aspergillus subgen. Nidulantes</taxon>
    </lineage>
</organism>
<feature type="region of interest" description="Disordered" evidence="1">
    <location>
        <begin position="1"/>
        <end position="75"/>
    </location>
</feature>
<feature type="region of interest" description="Disordered" evidence="1">
    <location>
        <begin position="88"/>
        <end position="222"/>
    </location>
</feature>
<feature type="compositionally biased region" description="Polar residues" evidence="1">
    <location>
        <begin position="102"/>
        <end position="130"/>
    </location>
</feature>
<name>A0ABR4LH85_9EURO</name>
<proteinExistence type="predicted"/>
<dbReference type="EMBL" id="JBFXLQ010000046">
    <property type="protein sequence ID" value="KAL2863918.1"/>
    <property type="molecule type" value="Genomic_DNA"/>
</dbReference>
<feature type="compositionally biased region" description="Polar residues" evidence="1">
    <location>
        <begin position="175"/>
        <end position="191"/>
    </location>
</feature>
<feature type="region of interest" description="Disordered" evidence="1">
    <location>
        <begin position="338"/>
        <end position="359"/>
    </location>
</feature>
<evidence type="ECO:0000313" key="3">
    <source>
        <dbReference type="Proteomes" id="UP001610432"/>
    </source>
</evidence>
<keyword evidence="3" id="KW-1185">Reference proteome</keyword>
<reference evidence="2 3" key="1">
    <citation type="submission" date="2024-07" db="EMBL/GenBank/DDBJ databases">
        <title>Section-level genome sequencing and comparative genomics of Aspergillus sections Usti and Cavernicolus.</title>
        <authorList>
            <consortium name="Lawrence Berkeley National Laboratory"/>
            <person name="Nybo J.L."/>
            <person name="Vesth T.C."/>
            <person name="Theobald S."/>
            <person name="Frisvad J.C."/>
            <person name="Larsen T.O."/>
            <person name="Kjaerboelling I."/>
            <person name="Rothschild-Mancinelli K."/>
            <person name="Lyhne E.K."/>
            <person name="Kogle M.E."/>
            <person name="Barry K."/>
            <person name="Clum A."/>
            <person name="Na H."/>
            <person name="Ledsgaard L."/>
            <person name="Lin J."/>
            <person name="Lipzen A."/>
            <person name="Kuo A."/>
            <person name="Riley R."/>
            <person name="Mondo S."/>
            <person name="Labutti K."/>
            <person name="Haridas S."/>
            <person name="Pangalinan J."/>
            <person name="Salamov A.A."/>
            <person name="Simmons B.A."/>
            <person name="Magnuson J.K."/>
            <person name="Chen J."/>
            <person name="Drula E."/>
            <person name="Henrissat B."/>
            <person name="Wiebenga A."/>
            <person name="Lubbers R.J."/>
            <person name="Gomes A.C."/>
            <person name="Macurrencykelacurrency M.R."/>
            <person name="Stajich J."/>
            <person name="Grigoriev I.V."/>
            <person name="Mortensen U.H."/>
            <person name="De Vries R.P."/>
            <person name="Baker S.E."/>
            <person name="Andersen M.R."/>
        </authorList>
    </citation>
    <scope>NUCLEOTIDE SEQUENCE [LARGE SCALE GENOMIC DNA]</scope>
    <source>
        <strain evidence="2 3">CBS 449.75</strain>
    </source>
</reference>
<feature type="compositionally biased region" description="Basic and acidic residues" evidence="1">
    <location>
        <begin position="193"/>
        <end position="222"/>
    </location>
</feature>
<feature type="compositionally biased region" description="Basic and acidic residues" evidence="1">
    <location>
        <begin position="131"/>
        <end position="145"/>
    </location>
</feature>
<gene>
    <name evidence="2" type="ORF">BJX67DRAFT_232869</name>
</gene>
<evidence type="ECO:0000256" key="1">
    <source>
        <dbReference type="SAM" id="MobiDB-lite"/>
    </source>
</evidence>
<feature type="compositionally biased region" description="Polar residues" evidence="1">
    <location>
        <begin position="1"/>
        <end position="14"/>
    </location>
</feature>
<dbReference type="Proteomes" id="UP001610432">
    <property type="component" value="Unassembled WGS sequence"/>
</dbReference>
<accession>A0ABR4LH85</accession>